<evidence type="ECO:0000256" key="4">
    <source>
        <dbReference type="ARBA" id="ARBA00023163"/>
    </source>
</evidence>
<dbReference type="InterPro" id="IPR036388">
    <property type="entry name" value="WH-like_DNA-bd_sf"/>
</dbReference>
<evidence type="ECO:0000256" key="1">
    <source>
        <dbReference type="ARBA" id="ARBA00009437"/>
    </source>
</evidence>
<dbReference type="InterPro" id="IPR000847">
    <property type="entry name" value="LysR_HTH_N"/>
</dbReference>
<comment type="caution">
    <text evidence="6">The sequence shown here is derived from an EMBL/GenBank/DDBJ whole genome shotgun (WGS) entry which is preliminary data.</text>
</comment>
<keyword evidence="7" id="KW-1185">Reference proteome</keyword>
<organism evidence="6 7">
    <name type="scientific">Pseudomonas kermanshahensis</name>
    <dbReference type="NCBI Taxonomy" id="2745482"/>
    <lineage>
        <taxon>Bacteria</taxon>
        <taxon>Pseudomonadati</taxon>
        <taxon>Pseudomonadota</taxon>
        <taxon>Gammaproteobacteria</taxon>
        <taxon>Pseudomonadales</taxon>
        <taxon>Pseudomonadaceae</taxon>
        <taxon>Pseudomonas</taxon>
    </lineage>
</organism>
<dbReference type="InterPro" id="IPR050950">
    <property type="entry name" value="HTH-type_LysR_regulators"/>
</dbReference>
<comment type="similarity">
    <text evidence="1">Belongs to the LysR transcriptional regulatory family.</text>
</comment>
<evidence type="ECO:0000313" key="6">
    <source>
        <dbReference type="EMBL" id="MEJ5904592.1"/>
    </source>
</evidence>
<dbReference type="Gene3D" id="1.10.10.10">
    <property type="entry name" value="Winged helix-like DNA-binding domain superfamily/Winged helix DNA-binding domain"/>
    <property type="match status" value="1"/>
</dbReference>
<dbReference type="RefSeq" id="WP_339549093.1">
    <property type="nucleotide sequence ID" value="NZ_JBBHLD010000005.1"/>
</dbReference>
<keyword evidence="2" id="KW-0805">Transcription regulation</keyword>
<protein>
    <submittedName>
        <fullName evidence="6">LysR family transcriptional regulator</fullName>
    </submittedName>
</protein>
<proteinExistence type="inferred from homology"/>
<dbReference type="PROSITE" id="PS50931">
    <property type="entry name" value="HTH_LYSR"/>
    <property type="match status" value="1"/>
</dbReference>
<dbReference type="SUPFAM" id="SSF46785">
    <property type="entry name" value="Winged helix' DNA-binding domain"/>
    <property type="match status" value="1"/>
</dbReference>
<dbReference type="SUPFAM" id="SSF53850">
    <property type="entry name" value="Periplasmic binding protein-like II"/>
    <property type="match status" value="1"/>
</dbReference>
<dbReference type="PANTHER" id="PTHR30419">
    <property type="entry name" value="HTH-TYPE TRANSCRIPTIONAL REGULATOR YBHD"/>
    <property type="match status" value="1"/>
</dbReference>
<evidence type="ECO:0000259" key="5">
    <source>
        <dbReference type="PROSITE" id="PS50931"/>
    </source>
</evidence>
<evidence type="ECO:0000313" key="7">
    <source>
        <dbReference type="Proteomes" id="UP001377692"/>
    </source>
</evidence>
<dbReference type="InterPro" id="IPR036390">
    <property type="entry name" value="WH_DNA-bd_sf"/>
</dbReference>
<dbReference type="Gene3D" id="3.40.190.10">
    <property type="entry name" value="Periplasmic binding protein-like II"/>
    <property type="match status" value="2"/>
</dbReference>
<accession>A0ABU8R420</accession>
<keyword evidence="4" id="KW-0804">Transcription</keyword>
<dbReference type="Pfam" id="PF00126">
    <property type="entry name" value="HTH_1"/>
    <property type="match status" value="1"/>
</dbReference>
<feature type="domain" description="HTH lysR-type" evidence="5">
    <location>
        <begin position="2"/>
        <end position="59"/>
    </location>
</feature>
<gene>
    <name evidence="6" type="ORF">V7V80_07865</name>
</gene>
<evidence type="ECO:0000256" key="3">
    <source>
        <dbReference type="ARBA" id="ARBA00023125"/>
    </source>
</evidence>
<keyword evidence="3" id="KW-0238">DNA-binding</keyword>
<dbReference type="EMBL" id="JBBHLD010000005">
    <property type="protein sequence ID" value="MEJ5904592.1"/>
    <property type="molecule type" value="Genomic_DNA"/>
</dbReference>
<dbReference type="Pfam" id="PF03466">
    <property type="entry name" value="LysR_substrate"/>
    <property type="match status" value="1"/>
</dbReference>
<evidence type="ECO:0000256" key="2">
    <source>
        <dbReference type="ARBA" id="ARBA00023015"/>
    </source>
</evidence>
<name>A0ABU8R420_9PSED</name>
<sequence>MLNLGRLKLLSELSVLGTVSAVAEAVHLTRPAVSQQLGLLERELDVALVERSGRNVELTPAGRRLVARSSELFRLVNDIEAEIAQGRQEISGVIRLASFGSAEVGLVPKCVQFIEQNHPQLAVSLIELEPAEGLKAAAANQVDVAIVDDMVDAEPFAEKLDFLPLCPDYFTVVMSSRHRLADRKNLQLSDLSDERWALNLAAISYHSFLMRAFHAAGFEPTVMSNCRNSAATLELVRASSVITVLPQLSLKQIMNDPDFTLVPIRPVLLRRIFTVVSKGASRRPSVAAVVDALQEVVPEDMGSMLLS</sequence>
<dbReference type="InterPro" id="IPR005119">
    <property type="entry name" value="LysR_subst-bd"/>
</dbReference>
<dbReference type="Proteomes" id="UP001377692">
    <property type="component" value="Unassembled WGS sequence"/>
</dbReference>
<reference evidence="6 7" key="1">
    <citation type="submission" date="2024-02" db="EMBL/GenBank/DDBJ databases">
        <title>Identification of pathogenicity and growth-promoting functions of Pseudomonas putida variants.</title>
        <authorList>
            <person name="Sun J."/>
        </authorList>
    </citation>
    <scope>NUCLEOTIDE SEQUENCE [LARGE SCALE GENOMIC DNA]</scope>
    <source>
        <strain evidence="6 7">A04</strain>
    </source>
</reference>